<comment type="caution">
    <text evidence="1">The sequence shown here is derived from an EMBL/GenBank/DDBJ whole genome shotgun (WGS) entry which is preliminary data.</text>
</comment>
<keyword evidence="2" id="KW-1185">Reference proteome</keyword>
<organism evidence="1 2">
    <name type="scientific">Mogibacterium timidum</name>
    <dbReference type="NCBI Taxonomy" id="35519"/>
    <lineage>
        <taxon>Bacteria</taxon>
        <taxon>Bacillati</taxon>
        <taxon>Bacillota</taxon>
        <taxon>Clostridia</taxon>
        <taxon>Peptostreptococcales</taxon>
        <taxon>Anaerovoracaceae</taxon>
        <taxon>Mogibacterium</taxon>
    </lineage>
</organism>
<dbReference type="EMBL" id="JABXYR010000001">
    <property type="protein sequence ID" value="NWO23171.1"/>
    <property type="molecule type" value="Genomic_DNA"/>
</dbReference>
<proteinExistence type="predicted"/>
<evidence type="ECO:0000313" key="1">
    <source>
        <dbReference type="EMBL" id="NWO23171.1"/>
    </source>
</evidence>
<dbReference type="AlphaFoldDB" id="A0A7Y8VR76"/>
<gene>
    <name evidence="1" type="ORF">HW270_03625</name>
</gene>
<sequence length="97" mass="11343">MRYDTPMYIQTLVPGKYNKATGNYDGDKLSEDKVMASVMSLKDETVQLLFGKLRDDCLVAHTQRYLVFSRVRIGAKTYEVIKRRKLRRKGAYYLQEV</sequence>
<reference evidence="1 2" key="1">
    <citation type="submission" date="2020-06" db="EMBL/GenBank/DDBJ databases">
        <title>Mogibacterium timidum strain W9173 genomic sequence.</title>
        <authorList>
            <person name="Wade W.G."/>
            <person name="Johnston C.D."/>
            <person name="Chen T."/>
            <person name="Dewhirst F.E."/>
        </authorList>
    </citation>
    <scope>NUCLEOTIDE SEQUENCE [LARGE SCALE GENOMIC DNA]</scope>
    <source>
        <strain evidence="1 2">W9173</strain>
    </source>
</reference>
<dbReference type="Proteomes" id="UP000526307">
    <property type="component" value="Unassembled WGS sequence"/>
</dbReference>
<dbReference type="RefSeq" id="WP_178978357.1">
    <property type="nucleotide sequence ID" value="NZ_JABXYR010000001.1"/>
</dbReference>
<name>A0A7Y8VR76_9FIRM</name>
<protein>
    <submittedName>
        <fullName evidence="1">Uncharacterized protein</fullName>
    </submittedName>
</protein>
<evidence type="ECO:0000313" key="2">
    <source>
        <dbReference type="Proteomes" id="UP000526307"/>
    </source>
</evidence>
<accession>A0A7Y8VR76</accession>